<organism evidence="1 2">
    <name type="scientific">Littorina saxatilis</name>
    <dbReference type="NCBI Taxonomy" id="31220"/>
    <lineage>
        <taxon>Eukaryota</taxon>
        <taxon>Metazoa</taxon>
        <taxon>Spiralia</taxon>
        <taxon>Lophotrochozoa</taxon>
        <taxon>Mollusca</taxon>
        <taxon>Gastropoda</taxon>
        <taxon>Caenogastropoda</taxon>
        <taxon>Littorinimorpha</taxon>
        <taxon>Littorinoidea</taxon>
        <taxon>Littorinidae</taxon>
        <taxon>Littorina</taxon>
    </lineage>
</organism>
<evidence type="ECO:0000313" key="1">
    <source>
        <dbReference type="EMBL" id="KAK7107740.1"/>
    </source>
</evidence>
<sequence length="145" mass="16400">MLKERMENEIKDEILTSDSDIEDMLIELCQACITEDIVRDVDAVLQLYIIHGNGEEHPVFINLRQGDGSVEKGEWGKGYIAGVFRVLAQDVPIFLRGDKVGLFRAFSEGRIKAQVNNSTPLLRIDQYLGKISSLYEDRFGGNKHD</sequence>
<protein>
    <submittedName>
        <fullName evidence="1">Uncharacterized protein</fullName>
    </submittedName>
</protein>
<accession>A0AAN9BQD6</accession>
<dbReference type="EMBL" id="JBAMIC010000004">
    <property type="protein sequence ID" value="KAK7107740.1"/>
    <property type="molecule type" value="Genomic_DNA"/>
</dbReference>
<dbReference type="AlphaFoldDB" id="A0AAN9BQD6"/>
<keyword evidence="2" id="KW-1185">Reference proteome</keyword>
<proteinExistence type="predicted"/>
<name>A0AAN9BQD6_9CAEN</name>
<comment type="caution">
    <text evidence="1">The sequence shown here is derived from an EMBL/GenBank/DDBJ whole genome shotgun (WGS) entry which is preliminary data.</text>
</comment>
<dbReference type="Proteomes" id="UP001374579">
    <property type="component" value="Unassembled WGS sequence"/>
</dbReference>
<gene>
    <name evidence="1" type="ORF">V1264_015605</name>
</gene>
<reference evidence="1 2" key="1">
    <citation type="submission" date="2024-02" db="EMBL/GenBank/DDBJ databases">
        <title>Chromosome-scale genome assembly of the rough periwinkle Littorina saxatilis.</title>
        <authorList>
            <person name="De Jode A."/>
            <person name="Faria R."/>
            <person name="Formenti G."/>
            <person name="Sims Y."/>
            <person name="Smith T.P."/>
            <person name="Tracey A."/>
            <person name="Wood J.M.D."/>
            <person name="Zagrodzka Z.B."/>
            <person name="Johannesson K."/>
            <person name="Butlin R.K."/>
            <person name="Leder E.H."/>
        </authorList>
    </citation>
    <scope>NUCLEOTIDE SEQUENCE [LARGE SCALE GENOMIC DNA]</scope>
    <source>
        <strain evidence="1">Snail1</strain>
        <tissue evidence="1">Muscle</tissue>
    </source>
</reference>
<evidence type="ECO:0000313" key="2">
    <source>
        <dbReference type="Proteomes" id="UP001374579"/>
    </source>
</evidence>